<dbReference type="GO" id="GO:0003697">
    <property type="term" value="F:single-stranded DNA binding"/>
    <property type="evidence" value="ECO:0007669"/>
    <property type="project" value="UniProtKB-UniRule"/>
</dbReference>
<name>A0A1F6DIH1_9BACT</name>
<dbReference type="Pfam" id="PF00436">
    <property type="entry name" value="SSB"/>
    <property type="match status" value="1"/>
</dbReference>
<dbReference type="Proteomes" id="UP000176511">
    <property type="component" value="Unassembled WGS sequence"/>
</dbReference>
<dbReference type="NCBIfam" id="TIGR00621">
    <property type="entry name" value="ssb"/>
    <property type="match status" value="1"/>
</dbReference>
<comment type="caution">
    <text evidence="5">The sequence shown here is derived from an EMBL/GenBank/DDBJ whole genome shotgun (WGS) entry which is preliminary data.</text>
</comment>
<dbReference type="InterPro" id="IPR012340">
    <property type="entry name" value="NA-bd_OB-fold"/>
</dbReference>
<evidence type="ECO:0000256" key="3">
    <source>
        <dbReference type="PIRNR" id="PIRNR002070"/>
    </source>
</evidence>
<dbReference type="EMBL" id="MFLE01000023">
    <property type="protein sequence ID" value="OGG61244.1"/>
    <property type="molecule type" value="Genomic_DNA"/>
</dbReference>
<dbReference type="InterPro" id="IPR000424">
    <property type="entry name" value="Primosome_PriB/ssb"/>
</dbReference>
<dbReference type="SUPFAM" id="SSF50249">
    <property type="entry name" value="Nucleic acid-binding proteins"/>
    <property type="match status" value="1"/>
</dbReference>
<evidence type="ECO:0000256" key="4">
    <source>
        <dbReference type="SAM" id="MobiDB-lite"/>
    </source>
</evidence>
<dbReference type="InterPro" id="IPR011344">
    <property type="entry name" value="ssDNA-bd"/>
</dbReference>
<evidence type="ECO:0000256" key="2">
    <source>
        <dbReference type="HAMAP-Rule" id="MF_00984"/>
    </source>
</evidence>
<proteinExistence type="inferred from homology"/>
<organism evidence="5 6">
    <name type="scientific">Candidatus Kaiserbacteria bacterium RIFCSPHIGHO2_02_FULL_49_34</name>
    <dbReference type="NCBI Taxonomy" id="1798491"/>
    <lineage>
        <taxon>Bacteria</taxon>
        <taxon>Candidatus Kaiseribacteriota</taxon>
    </lineage>
</organism>
<gene>
    <name evidence="5" type="ORF">A3C87_01450</name>
</gene>
<evidence type="ECO:0000313" key="5">
    <source>
        <dbReference type="EMBL" id="OGG61244.1"/>
    </source>
</evidence>
<dbReference type="GO" id="GO:0009295">
    <property type="term" value="C:nucleoid"/>
    <property type="evidence" value="ECO:0007669"/>
    <property type="project" value="TreeGrafter"/>
</dbReference>
<dbReference type="STRING" id="1798491.A3C87_01450"/>
<dbReference type="PANTHER" id="PTHR10302">
    <property type="entry name" value="SINGLE-STRANDED DNA-BINDING PROTEIN"/>
    <property type="match status" value="1"/>
</dbReference>
<comment type="subunit">
    <text evidence="2">Homotetramer.</text>
</comment>
<dbReference type="GO" id="GO:0006260">
    <property type="term" value="P:DNA replication"/>
    <property type="evidence" value="ECO:0007669"/>
    <property type="project" value="InterPro"/>
</dbReference>
<feature type="region of interest" description="Disordered" evidence="4">
    <location>
        <begin position="100"/>
        <end position="147"/>
    </location>
</feature>
<evidence type="ECO:0000313" key="6">
    <source>
        <dbReference type="Proteomes" id="UP000176511"/>
    </source>
</evidence>
<feature type="compositionally biased region" description="Acidic residues" evidence="4">
    <location>
        <begin position="136"/>
        <end position="147"/>
    </location>
</feature>
<dbReference type="Gene3D" id="2.40.50.140">
    <property type="entry name" value="Nucleic acid-binding proteins"/>
    <property type="match status" value="1"/>
</dbReference>
<evidence type="ECO:0000256" key="1">
    <source>
        <dbReference type="ARBA" id="ARBA00023125"/>
    </source>
</evidence>
<dbReference type="PANTHER" id="PTHR10302:SF27">
    <property type="entry name" value="SINGLE-STRANDED DNA-BINDING PROTEIN"/>
    <property type="match status" value="1"/>
</dbReference>
<keyword evidence="1 2" id="KW-0238">DNA-binding</keyword>
<dbReference type="HAMAP" id="MF_00984">
    <property type="entry name" value="SSB"/>
    <property type="match status" value="1"/>
</dbReference>
<comment type="caution">
    <text evidence="2">Lacks conserved residue(s) required for the propagation of feature annotation.</text>
</comment>
<reference evidence="5 6" key="1">
    <citation type="journal article" date="2016" name="Nat. Commun.">
        <title>Thousands of microbial genomes shed light on interconnected biogeochemical processes in an aquifer system.</title>
        <authorList>
            <person name="Anantharaman K."/>
            <person name="Brown C.T."/>
            <person name="Hug L.A."/>
            <person name="Sharon I."/>
            <person name="Castelle C.J."/>
            <person name="Probst A.J."/>
            <person name="Thomas B.C."/>
            <person name="Singh A."/>
            <person name="Wilkins M.J."/>
            <person name="Karaoz U."/>
            <person name="Brodie E.L."/>
            <person name="Williams K.H."/>
            <person name="Hubbard S.S."/>
            <person name="Banfield J.F."/>
        </authorList>
    </citation>
    <scope>NUCLEOTIDE SEQUENCE [LARGE SCALE GENOMIC DNA]</scope>
</reference>
<sequence length="147" mass="16198">MYLNKVFLYGNLTRDPEMRAMPNGNNVVSFSLATNMVYKDREGNKKEKAEFHNIVVFGPQAESIAKWLKKGSGALVEGRLQTQSWEKDGQKHYRTEIVAENVKFGPKSGGSTGDAPRDAQGTTSSADTKPAAPSYPDEDISPEDIPF</sequence>
<dbReference type="PIRSF" id="PIRSF002070">
    <property type="entry name" value="SSB"/>
    <property type="match status" value="1"/>
</dbReference>
<dbReference type="PROSITE" id="PS50935">
    <property type="entry name" value="SSB"/>
    <property type="match status" value="1"/>
</dbReference>
<dbReference type="AlphaFoldDB" id="A0A1F6DIH1"/>
<accession>A0A1F6DIH1</accession>
<protein>
    <recommendedName>
        <fullName evidence="2 3">Single-stranded DNA-binding protein</fullName>
        <shortName evidence="2">SSB</shortName>
    </recommendedName>
</protein>
<dbReference type="CDD" id="cd04496">
    <property type="entry name" value="SSB_OBF"/>
    <property type="match status" value="1"/>
</dbReference>